<feature type="transmembrane region" description="Helical" evidence="10">
    <location>
        <begin position="400"/>
        <end position="421"/>
    </location>
</feature>
<keyword evidence="7" id="KW-0325">Glycoprotein</keyword>
<protein>
    <recommendedName>
        <fullName evidence="4">Vacuolar membrane protease</fullName>
    </recommendedName>
    <alternativeName>
        <fullName evidence="8">FXNA-related family protease 1</fullName>
    </alternativeName>
</protein>
<evidence type="ECO:0000256" key="1">
    <source>
        <dbReference type="ARBA" id="ARBA00003273"/>
    </source>
</evidence>
<keyword evidence="6 10" id="KW-1133">Transmembrane helix</keyword>
<evidence type="ECO:0000313" key="14">
    <source>
        <dbReference type="Proteomes" id="UP000504693"/>
    </source>
</evidence>
<evidence type="ECO:0000256" key="10">
    <source>
        <dbReference type="SAM" id="Phobius"/>
    </source>
</evidence>
<keyword evidence="13" id="KW-0378">Hydrolase</keyword>
<feature type="domain" description="Peptidase M28" evidence="12">
    <location>
        <begin position="110"/>
        <end position="296"/>
    </location>
</feature>
<dbReference type="EMBL" id="CP053921">
    <property type="protein sequence ID" value="QKG71497.1"/>
    <property type="molecule type" value="Genomic_DNA"/>
</dbReference>
<dbReference type="SUPFAM" id="SSF53187">
    <property type="entry name" value="Zn-dependent exopeptidases"/>
    <property type="match status" value="1"/>
</dbReference>
<comment type="subcellular location">
    <subcellularLocation>
        <location evidence="2">Vacuole membrane</location>
        <topology evidence="2">Multi-pass membrane protein</topology>
    </subcellularLocation>
</comment>
<feature type="transmembrane region" description="Helical" evidence="10">
    <location>
        <begin position="505"/>
        <end position="526"/>
    </location>
</feature>
<evidence type="ECO:0000256" key="7">
    <source>
        <dbReference type="ARBA" id="ARBA00023180"/>
    </source>
</evidence>
<evidence type="ECO:0000256" key="9">
    <source>
        <dbReference type="SAM" id="MobiDB-lite"/>
    </source>
</evidence>
<sequence length="567" mass="58927">MRNWVHLIASMLVALALAIFATTPPSPTSPSNDPAEASAERTFEQVERIASEPHPTGSPANDRVRAYLIAQLESMGLEVKTTSGSLGPDALKKLAHWRGEQTAAPTEFVNVIGVMKGADPNLPAIGLMAHYDSVWGSPGAADDAAGVASILETVRALAAEGSPRRDVVVILTDAEELGLEGAWHFFKTDPLAERIGALINLEARGGGGIASMFQTGPGNREGVELYANTVDRPAASSLAAFLYSVLPNDTDLTAALERGGYTAYNIAFIGRSGLYHSPLATPGNLDRGALNHMLAQTHSLARALVNAEQLPQPTTDAVFFDAFGIVTLVYAPWLGWVVLVLAALGYASGYRATKAKDGSVLWGAGRTILLLLGGGVLLYGLNLLSGAGVGAGYYDRLAAIPKLTGMAALAVLSAAVLIWGGKKHGPKARLGAAVPLLLIALAGQWIAPTAAYFIVIPLMLAGLVEAVIARAGDPLGRSAAGVVTALVVGYLLALGWQIMQGVGPSMPFAVVLPAALAVVALLPLWPAQKRPRLVAGVLLAAAIGLALWVRFDPVPPTVAVYSSLKPS</sequence>
<dbReference type="GO" id="GO:0005774">
    <property type="term" value="C:vacuolar membrane"/>
    <property type="evidence" value="ECO:0007669"/>
    <property type="project" value="UniProtKB-SubCell"/>
</dbReference>
<gene>
    <name evidence="13" type="ORF">HQR01_09060</name>
</gene>
<dbReference type="Gene3D" id="3.40.630.10">
    <property type="entry name" value="Zn peptidases"/>
    <property type="match status" value="1"/>
</dbReference>
<keyword evidence="14" id="KW-1185">Reference proteome</keyword>
<feature type="transmembrane region" description="Helical" evidence="10">
    <location>
        <begin position="452"/>
        <end position="472"/>
    </location>
</feature>
<feature type="chain" id="PRO_5028859253" description="Vacuolar membrane protease" evidence="11">
    <location>
        <begin position="22"/>
        <end position="567"/>
    </location>
</feature>
<keyword evidence="5" id="KW-0926">Vacuole</keyword>
<evidence type="ECO:0000256" key="3">
    <source>
        <dbReference type="ARBA" id="ARBA00010918"/>
    </source>
</evidence>
<feature type="transmembrane region" description="Helical" evidence="10">
    <location>
        <begin position="428"/>
        <end position="446"/>
    </location>
</feature>
<feature type="transmembrane region" description="Helical" evidence="10">
    <location>
        <begin position="322"/>
        <end position="347"/>
    </location>
</feature>
<keyword evidence="10" id="KW-0812">Transmembrane</keyword>
<dbReference type="InterPro" id="IPR007484">
    <property type="entry name" value="Peptidase_M28"/>
</dbReference>
<dbReference type="InterPro" id="IPR045175">
    <property type="entry name" value="M28_fam"/>
</dbReference>
<accession>A0A7D4ATZ2</accession>
<reference evidence="13 14" key="1">
    <citation type="submission" date="2020-05" db="EMBL/GenBank/DDBJ databases">
        <title>Erythrobacter mangrovi sp. nov., isolated from rhizosphere soil of mangrove plant (Kandelia candel).</title>
        <authorList>
            <person name="Ye Y.H."/>
        </authorList>
    </citation>
    <scope>NUCLEOTIDE SEQUENCE [LARGE SCALE GENOMIC DNA]</scope>
    <source>
        <strain evidence="13 14">EB310</strain>
    </source>
</reference>
<dbReference type="Proteomes" id="UP000504693">
    <property type="component" value="Chromosome"/>
</dbReference>
<evidence type="ECO:0000259" key="12">
    <source>
        <dbReference type="Pfam" id="PF04389"/>
    </source>
</evidence>
<evidence type="ECO:0000256" key="5">
    <source>
        <dbReference type="ARBA" id="ARBA00022554"/>
    </source>
</evidence>
<dbReference type="KEGG" id="emv:HQR01_09060"/>
<dbReference type="RefSeq" id="WP_173214467.1">
    <property type="nucleotide sequence ID" value="NZ_CP053921.1"/>
</dbReference>
<name>A0A7D4ATZ2_9SPHN</name>
<feature type="signal peptide" evidence="11">
    <location>
        <begin position="1"/>
        <end position="21"/>
    </location>
</feature>
<organism evidence="13 14">
    <name type="scientific">Erythrobacter mangrovi</name>
    <dbReference type="NCBI Taxonomy" id="2739433"/>
    <lineage>
        <taxon>Bacteria</taxon>
        <taxon>Pseudomonadati</taxon>
        <taxon>Pseudomonadota</taxon>
        <taxon>Alphaproteobacteria</taxon>
        <taxon>Sphingomonadales</taxon>
        <taxon>Erythrobacteraceae</taxon>
        <taxon>Erythrobacter/Porphyrobacter group</taxon>
        <taxon>Erythrobacter</taxon>
    </lineage>
</organism>
<comment type="similarity">
    <text evidence="3">Belongs to the peptidase M28 family.</text>
</comment>
<dbReference type="PANTHER" id="PTHR12147:SF58">
    <property type="entry name" value="VACUOLAR MEMBRANE PROTEASE"/>
    <property type="match status" value="1"/>
</dbReference>
<dbReference type="Pfam" id="PF04389">
    <property type="entry name" value="Peptidase_M28"/>
    <property type="match status" value="1"/>
</dbReference>
<evidence type="ECO:0000256" key="8">
    <source>
        <dbReference type="ARBA" id="ARBA00031512"/>
    </source>
</evidence>
<feature type="transmembrane region" description="Helical" evidence="10">
    <location>
        <begin position="479"/>
        <end position="499"/>
    </location>
</feature>
<evidence type="ECO:0000313" key="13">
    <source>
        <dbReference type="EMBL" id="QKG71497.1"/>
    </source>
</evidence>
<dbReference type="GO" id="GO:0008235">
    <property type="term" value="F:metalloexopeptidase activity"/>
    <property type="evidence" value="ECO:0007669"/>
    <property type="project" value="InterPro"/>
</dbReference>
<dbReference type="AlphaFoldDB" id="A0A7D4ATZ2"/>
<feature type="region of interest" description="Disordered" evidence="9">
    <location>
        <begin position="24"/>
        <end position="43"/>
    </location>
</feature>
<evidence type="ECO:0000256" key="2">
    <source>
        <dbReference type="ARBA" id="ARBA00004128"/>
    </source>
</evidence>
<keyword evidence="11" id="KW-0732">Signal</keyword>
<dbReference type="GO" id="GO:0006508">
    <property type="term" value="P:proteolysis"/>
    <property type="evidence" value="ECO:0007669"/>
    <property type="project" value="InterPro"/>
</dbReference>
<evidence type="ECO:0000256" key="4">
    <source>
        <dbReference type="ARBA" id="ARBA00017435"/>
    </source>
</evidence>
<feature type="transmembrane region" description="Helical" evidence="10">
    <location>
        <begin position="368"/>
        <end position="394"/>
    </location>
</feature>
<comment type="function">
    <text evidence="1">May be involved in vacuolar sorting and osmoregulation.</text>
</comment>
<keyword evidence="10" id="KW-0472">Membrane</keyword>
<evidence type="ECO:0000256" key="11">
    <source>
        <dbReference type="SAM" id="SignalP"/>
    </source>
</evidence>
<feature type="transmembrane region" description="Helical" evidence="10">
    <location>
        <begin position="533"/>
        <end position="551"/>
    </location>
</feature>
<proteinExistence type="inferred from homology"/>
<dbReference type="PANTHER" id="PTHR12147">
    <property type="entry name" value="METALLOPEPTIDASE M28 FAMILY MEMBER"/>
    <property type="match status" value="1"/>
</dbReference>
<evidence type="ECO:0000256" key="6">
    <source>
        <dbReference type="ARBA" id="ARBA00022989"/>
    </source>
</evidence>